<gene>
    <name evidence="1" type="ORF">NCTC9601_02704</name>
</gene>
<name>A0A2X1QJ81_KLEPN</name>
<proteinExistence type="predicted"/>
<protein>
    <submittedName>
        <fullName evidence="1">Uncharacterized protein</fullName>
    </submittedName>
</protein>
<organism evidence="1 2">
    <name type="scientific">Klebsiella pneumoniae</name>
    <dbReference type="NCBI Taxonomy" id="573"/>
    <lineage>
        <taxon>Bacteria</taxon>
        <taxon>Pseudomonadati</taxon>
        <taxon>Pseudomonadota</taxon>
        <taxon>Gammaproteobacteria</taxon>
        <taxon>Enterobacterales</taxon>
        <taxon>Enterobacteriaceae</taxon>
        <taxon>Klebsiella/Raoultella group</taxon>
        <taxon>Klebsiella</taxon>
        <taxon>Klebsiella pneumoniae complex</taxon>
    </lineage>
</organism>
<reference evidence="1 2" key="1">
    <citation type="submission" date="2018-06" db="EMBL/GenBank/DDBJ databases">
        <authorList>
            <consortium name="Pathogen Informatics"/>
            <person name="Doyle S."/>
        </authorList>
    </citation>
    <scope>NUCLEOTIDE SEQUENCE [LARGE SCALE GENOMIC DNA]</scope>
    <source>
        <strain evidence="1 2">NCTC9601</strain>
    </source>
</reference>
<dbReference type="AlphaFoldDB" id="A0A2X1QJ81"/>
<evidence type="ECO:0000313" key="2">
    <source>
        <dbReference type="Proteomes" id="UP000251123"/>
    </source>
</evidence>
<sequence length="77" mass="7967">MLRAWQVTSGEGFLAADHVQQDQVDLAGTLGAVHIGAVGLKMQLMAESADSLSGGGGGKLGYYTHGVFSLSVITLLY</sequence>
<accession>A0A2X1QJ81</accession>
<dbReference type="EMBL" id="UASN01000020">
    <property type="protein sequence ID" value="SPX55523.1"/>
    <property type="molecule type" value="Genomic_DNA"/>
</dbReference>
<dbReference type="Proteomes" id="UP000251123">
    <property type="component" value="Unassembled WGS sequence"/>
</dbReference>
<evidence type="ECO:0000313" key="1">
    <source>
        <dbReference type="EMBL" id="SPX55523.1"/>
    </source>
</evidence>